<protein>
    <submittedName>
        <fullName evidence="5">Sugar kinase</fullName>
    </submittedName>
</protein>
<evidence type="ECO:0000259" key="4">
    <source>
        <dbReference type="Pfam" id="PF00294"/>
    </source>
</evidence>
<dbReference type="CDD" id="cd01166">
    <property type="entry name" value="KdgK"/>
    <property type="match status" value="1"/>
</dbReference>
<keyword evidence="3 5" id="KW-0418">Kinase</keyword>
<evidence type="ECO:0000256" key="1">
    <source>
        <dbReference type="ARBA" id="ARBA00010688"/>
    </source>
</evidence>
<dbReference type="PANTHER" id="PTHR43320:SF2">
    <property type="entry name" value="2-DEHYDRO-3-DEOXYGLUCONOKINASE_2-DEHYDRO-3-DEOXYGALACTONOKINASE"/>
    <property type="match status" value="1"/>
</dbReference>
<comment type="similarity">
    <text evidence="1">Belongs to the carbohydrate kinase PfkB family.</text>
</comment>
<comment type="caution">
    <text evidence="5">The sequence shown here is derived from an EMBL/GenBank/DDBJ whole genome shotgun (WGS) entry which is preliminary data.</text>
</comment>
<proteinExistence type="inferred from homology"/>
<dbReference type="EMBL" id="JAWDIQ010000002">
    <property type="protein sequence ID" value="MDY0409049.1"/>
    <property type="molecule type" value="Genomic_DNA"/>
</dbReference>
<accession>A0ABU5CT99</accession>
<evidence type="ECO:0000313" key="6">
    <source>
        <dbReference type="Proteomes" id="UP001275315"/>
    </source>
</evidence>
<dbReference type="PANTHER" id="PTHR43320">
    <property type="entry name" value="SUGAR KINASE"/>
    <property type="match status" value="1"/>
</dbReference>
<keyword evidence="6" id="KW-1185">Reference proteome</keyword>
<name>A0ABU5CT99_9BACI</name>
<evidence type="ECO:0000256" key="3">
    <source>
        <dbReference type="ARBA" id="ARBA00022777"/>
    </source>
</evidence>
<evidence type="ECO:0000313" key="5">
    <source>
        <dbReference type="EMBL" id="MDY0409049.1"/>
    </source>
</evidence>
<dbReference type="GO" id="GO:0016301">
    <property type="term" value="F:kinase activity"/>
    <property type="evidence" value="ECO:0007669"/>
    <property type="project" value="UniProtKB-KW"/>
</dbReference>
<reference evidence="5 6" key="1">
    <citation type="submission" date="2023-10" db="EMBL/GenBank/DDBJ databases">
        <title>Virgibacillus soli CC-YMP-6 genome.</title>
        <authorList>
            <person name="Miliotis G."/>
            <person name="Sengupta P."/>
            <person name="Hameed A."/>
            <person name="Chuvochina M."/>
            <person name="Mcdonagh F."/>
            <person name="Simpson A.C."/>
            <person name="Singh N.K."/>
            <person name="Rekha P.D."/>
            <person name="Raman K."/>
            <person name="Hugenholtz P."/>
            <person name="Venkateswaran K."/>
        </authorList>
    </citation>
    <scope>NUCLEOTIDE SEQUENCE [LARGE SCALE GENOMIC DNA]</scope>
    <source>
        <strain evidence="5 6">CC-YMP-6</strain>
    </source>
</reference>
<dbReference type="Proteomes" id="UP001275315">
    <property type="component" value="Unassembled WGS sequence"/>
</dbReference>
<keyword evidence="2" id="KW-0808">Transferase</keyword>
<dbReference type="InterPro" id="IPR052700">
    <property type="entry name" value="Carb_kinase_PfkB-like"/>
</dbReference>
<dbReference type="Pfam" id="PF00294">
    <property type="entry name" value="PfkB"/>
    <property type="match status" value="1"/>
</dbReference>
<evidence type="ECO:0000256" key="2">
    <source>
        <dbReference type="ARBA" id="ARBA00022679"/>
    </source>
</evidence>
<dbReference type="InterPro" id="IPR011611">
    <property type="entry name" value="PfkB_dom"/>
</dbReference>
<organism evidence="5 6">
    <name type="scientific">Paracerasibacillus soli</name>
    <dbReference type="NCBI Taxonomy" id="480284"/>
    <lineage>
        <taxon>Bacteria</taxon>
        <taxon>Bacillati</taxon>
        <taxon>Bacillota</taxon>
        <taxon>Bacilli</taxon>
        <taxon>Bacillales</taxon>
        <taxon>Bacillaceae</taxon>
        <taxon>Paracerasibacillus</taxon>
    </lineage>
</organism>
<dbReference type="Gene3D" id="3.40.1190.20">
    <property type="match status" value="1"/>
</dbReference>
<gene>
    <name evidence="5" type="ORF">RWD45_11345</name>
</gene>
<dbReference type="SUPFAM" id="SSF53613">
    <property type="entry name" value="Ribokinase-like"/>
    <property type="match status" value="1"/>
</dbReference>
<feature type="domain" description="Carbohydrate kinase PfkB" evidence="4">
    <location>
        <begin position="6"/>
        <end position="319"/>
    </location>
</feature>
<dbReference type="RefSeq" id="WP_320379869.1">
    <property type="nucleotide sequence ID" value="NZ_JAWDIQ010000002.1"/>
</dbReference>
<sequence length="340" mass="38687">MIVDGKIKAFGEVMMRLEAPNYLKLEQARQLQVLYVGTGVNILSALSKYGHDTAMITKLPNNSLGDAASAYIRSLGITTTDIIRGGEYLGMYFLENGFHPRPTKVTYSNRYESSFCTASITEYDLEMLLLDTSLIHLCGIALAISDKTRESVLAIAKKAKQLGITVAFDFNYRPKLWDNQYEQARPYYKELLQYVDICFMAEKDAQYILNMETSETEQQKQIEDLIPKVAKKFAIHTIAGTMRKNDLMKDRQWLQGFIYRDETIHFSSEYKLKILDRLGAGDGFSSGVIHGLVERYPHEKLVEFATVASVLAHTTYGDSPICTEDEVWSFMNNNEVQIER</sequence>
<dbReference type="InterPro" id="IPR029056">
    <property type="entry name" value="Ribokinase-like"/>
</dbReference>